<dbReference type="Gene3D" id="2.120.10.30">
    <property type="entry name" value="TolB, C-terminal domain"/>
    <property type="match status" value="1"/>
</dbReference>
<dbReference type="PROSITE" id="PS51125">
    <property type="entry name" value="NHL"/>
    <property type="match status" value="1"/>
</dbReference>
<dbReference type="Gene3D" id="3.90.1580.10">
    <property type="entry name" value="paralog of FGE (formylglycine-generating enzyme)"/>
    <property type="match status" value="1"/>
</dbReference>
<dbReference type="InterPro" id="IPR011042">
    <property type="entry name" value="6-blade_b-propeller_TolB-like"/>
</dbReference>
<reference evidence="4 5" key="1">
    <citation type="journal article" date="2016" name="Nat. Commun.">
        <title>Thousands of microbial genomes shed light on interconnected biogeochemical processes in an aquifer system.</title>
        <authorList>
            <person name="Anantharaman K."/>
            <person name="Brown C.T."/>
            <person name="Hug L.A."/>
            <person name="Sharon I."/>
            <person name="Castelle C.J."/>
            <person name="Probst A.J."/>
            <person name="Thomas B.C."/>
            <person name="Singh A."/>
            <person name="Wilkins M.J."/>
            <person name="Karaoz U."/>
            <person name="Brodie E.L."/>
            <person name="Williams K.H."/>
            <person name="Hubbard S.S."/>
            <person name="Banfield J.F."/>
        </authorList>
    </citation>
    <scope>NUCLEOTIDE SEQUENCE [LARGE SCALE GENOMIC DNA]</scope>
</reference>
<dbReference type="Proteomes" id="UP000178735">
    <property type="component" value="Unassembled WGS sequence"/>
</dbReference>
<dbReference type="AlphaFoldDB" id="A0A1F7WG82"/>
<feature type="non-terminal residue" evidence="4">
    <location>
        <position position="1"/>
    </location>
</feature>
<dbReference type="InterPro" id="IPR005532">
    <property type="entry name" value="SUMF_dom"/>
</dbReference>
<evidence type="ECO:0000313" key="5">
    <source>
        <dbReference type="Proteomes" id="UP000178735"/>
    </source>
</evidence>
<evidence type="ECO:0000256" key="1">
    <source>
        <dbReference type="ARBA" id="ARBA00022737"/>
    </source>
</evidence>
<keyword evidence="1" id="KW-0677">Repeat</keyword>
<gene>
    <name evidence="4" type="ORF">A2008_11935</name>
</gene>
<dbReference type="PANTHER" id="PTHR23150:SF26">
    <property type="entry name" value="GENERIC METHYLTRANSFERASE"/>
    <property type="match status" value="1"/>
</dbReference>
<dbReference type="SUPFAM" id="SSF56436">
    <property type="entry name" value="C-type lectin-like"/>
    <property type="match status" value="1"/>
</dbReference>
<sequence>AYFNGCDISGMVVIGAGTQTSIDFDNNSGVKFNNGQISIWYPGDIATENMSTVCFRKSDFNFTYTGGQGDPEQAFYTCCLQSTTIFDSNNFYDGYLSASARTNRFNGPKILLNSVAYFDGNFFLNSDQPVPPEGGCSCEISVINVNLEGGFTVCAWPFITNNFFLNSRLPFYLEGFTNPDILKNKIRNNYFINAGAIAASNNSTAIASTLTKAVEPQKAAVDSEGFLYIIDKKAGAYYKFNRSGGIVMRVSMSGRGNGELYSPAALAVNMTGEVYVADNGNKRIQKFDRYGNFLLKFGQFGSGEGMLMDPSAMAVATVNNTEVLLIADKGRNRLLKFSNEGVFIEEIEGGLNGPVDITASTDQKFAYVVDSLNNRVIKVQLNIGEYKTEKFSITVKAYSANSSETSGFSVANSAAEGEYFEVNVTAKNSDGSVNIDYKPSYGGKITAESAGGEIIWEGAGISDNSRSASDNGRAFEESAFNKGSAKFYARCSAAGGPVRITAADNANANLTASAVIEWTPEIVPWGLISAGTNVQGFRRYSARNDPEVKFIKIPGSNFERGDEKHTGGFSEIKMSSYYITEAPVTNAQFNRWRSFSQDPPPLGGSWKWSSSDAPEAAQGKNFPAHPAVGVSYDDAKNYCFWLLRGSNSAQTDAYLPSEAQYEKAMRGGGLNGLRNSLQDRLYPWGNSFLPDLVNSRQTVSSDERPLDGSAGTTPVLKYAPQGFYGLYDISGNAYSWCRDWFAGQYQGTRINPVNLIRSEHKVIRGGAWKDSDSFAFRCSARKYAMPAFNFDDVGFRPCFSSNK</sequence>
<dbReference type="Pfam" id="PF03781">
    <property type="entry name" value="FGE-sulfatase"/>
    <property type="match status" value="1"/>
</dbReference>
<dbReference type="PANTHER" id="PTHR23150">
    <property type="entry name" value="SULFATASE MODIFYING FACTOR 1, 2"/>
    <property type="match status" value="1"/>
</dbReference>
<accession>A0A1F7WG82</accession>
<feature type="repeat" description="NHL" evidence="2">
    <location>
        <begin position="254"/>
        <end position="290"/>
    </location>
</feature>
<protein>
    <recommendedName>
        <fullName evidence="3">Sulfatase-modifying factor enzyme-like domain-containing protein</fullName>
    </recommendedName>
</protein>
<proteinExistence type="predicted"/>
<dbReference type="InterPro" id="IPR042095">
    <property type="entry name" value="SUMF_sf"/>
</dbReference>
<dbReference type="InterPro" id="IPR016187">
    <property type="entry name" value="CTDL_fold"/>
</dbReference>
<evidence type="ECO:0000259" key="3">
    <source>
        <dbReference type="Pfam" id="PF03781"/>
    </source>
</evidence>
<evidence type="ECO:0000256" key="2">
    <source>
        <dbReference type="PROSITE-ProRule" id="PRU00504"/>
    </source>
</evidence>
<dbReference type="GO" id="GO:0120147">
    <property type="term" value="F:formylglycine-generating oxidase activity"/>
    <property type="evidence" value="ECO:0007669"/>
    <property type="project" value="TreeGrafter"/>
</dbReference>
<dbReference type="SUPFAM" id="SSF63829">
    <property type="entry name" value="Calcium-dependent phosphotriesterase"/>
    <property type="match status" value="1"/>
</dbReference>
<dbReference type="InterPro" id="IPR001258">
    <property type="entry name" value="NHL_repeat"/>
</dbReference>
<evidence type="ECO:0000313" key="4">
    <source>
        <dbReference type="EMBL" id="OGM01045.1"/>
    </source>
</evidence>
<name>A0A1F7WG82_9BACT</name>
<dbReference type="InterPro" id="IPR051043">
    <property type="entry name" value="Sulfatase_Mod_Factor_Kinase"/>
</dbReference>
<dbReference type="Pfam" id="PF01436">
    <property type="entry name" value="NHL"/>
    <property type="match status" value="1"/>
</dbReference>
<feature type="domain" description="Sulfatase-modifying factor enzyme-like" evidence="3">
    <location>
        <begin position="549"/>
        <end position="796"/>
    </location>
</feature>
<dbReference type="EMBL" id="MGFH01000245">
    <property type="protein sequence ID" value="OGM01045.1"/>
    <property type="molecule type" value="Genomic_DNA"/>
</dbReference>
<dbReference type="CDD" id="cd05819">
    <property type="entry name" value="NHL"/>
    <property type="match status" value="1"/>
</dbReference>
<dbReference type="STRING" id="1817813.A2008_11935"/>
<organism evidence="4 5">
    <name type="scientific">Candidatus Wallbacteria bacterium GWC2_49_35</name>
    <dbReference type="NCBI Taxonomy" id="1817813"/>
    <lineage>
        <taxon>Bacteria</taxon>
        <taxon>Candidatus Walliibacteriota</taxon>
    </lineage>
</organism>
<comment type="caution">
    <text evidence="4">The sequence shown here is derived from an EMBL/GenBank/DDBJ whole genome shotgun (WGS) entry which is preliminary data.</text>
</comment>